<dbReference type="Proteomes" id="UP000186914">
    <property type="component" value="Unassembled WGS sequence"/>
</dbReference>
<dbReference type="OrthoDB" id="282728at2157"/>
<feature type="compositionally biased region" description="Basic and acidic residues" evidence="1">
    <location>
        <begin position="1"/>
        <end position="53"/>
    </location>
</feature>
<gene>
    <name evidence="2" type="ORF">SAMN05421858_3063</name>
</gene>
<name>A0A1N7CKB3_9EURY</name>
<keyword evidence="3" id="KW-1185">Reference proteome</keyword>
<proteinExistence type="predicted"/>
<evidence type="ECO:0000256" key="1">
    <source>
        <dbReference type="SAM" id="MobiDB-lite"/>
    </source>
</evidence>
<protein>
    <submittedName>
        <fullName evidence="2">Uncharacterized protein</fullName>
    </submittedName>
</protein>
<dbReference type="AlphaFoldDB" id="A0A1N7CKB3"/>
<organism evidence="2 3">
    <name type="scientific">Haladaptatus litoreus</name>
    <dbReference type="NCBI Taxonomy" id="553468"/>
    <lineage>
        <taxon>Archaea</taxon>
        <taxon>Methanobacteriati</taxon>
        <taxon>Methanobacteriota</taxon>
        <taxon>Stenosarchaea group</taxon>
        <taxon>Halobacteria</taxon>
        <taxon>Halobacteriales</taxon>
        <taxon>Haladaptataceae</taxon>
        <taxon>Haladaptatus</taxon>
    </lineage>
</organism>
<reference evidence="3" key="1">
    <citation type="submission" date="2017-01" db="EMBL/GenBank/DDBJ databases">
        <authorList>
            <person name="Varghese N."/>
            <person name="Submissions S."/>
        </authorList>
    </citation>
    <scope>NUCLEOTIDE SEQUENCE [LARGE SCALE GENOMIC DNA]</scope>
    <source>
        <strain evidence="3">CGMCC 1.7737</strain>
    </source>
</reference>
<dbReference type="EMBL" id="FTNO01000003">
    <property type="protein sequence ID" value="SIR63983.1"/>
    <property type="molecule type" value="Genomic_DNA"/>
</dbReference>
<accession>A0A1N7CKB3</accession>
<dbReference type="RefSeq" id="WP_076431033.1">
    <property type="nucleotide sequence ID" value="NZ_FTNO01000003.1"/>
</dbReference>
<evidence type="ECO:0000313" key="2">
    <source>
        <dbReference type="EMBL" id="SIR63983.1"/>
    </source>
</evidence>
<sequence length="128" mass="14932">MADNKKSRNKQARDEENRQRAWEVEQARERMDETEPRDDLNEADESRYEREENSDASQTCHRRGCDEPAKFVVLERYQEETGHGSVEAEANLCQRHTAEESPTNLGGVYADYVFRVDPLPETIDRDRA</sequence>
<evidence type="ECO:0000313" key="3">
    <source>
        <dbReference type="Proteomes" id="UP000186914"/>
    </source>
</evidence>
<feature type="region of interest" description="Disordered" evidence="1">
    <location>
        <begin position="1"/>
        <end position="65"/>
    </location>
</feature>